<keyword evidence="5" id="KW-0732">Signal</keyword>
<dbReference type="GO" id="GO:0050840">
    <property type="term" value="F:extracellular matrix binding"/>
    <property type="evidence" value="ECO:0007669"/>
    <property type="project" value="TreeGrafter"/>
</dbReference>
<keyword evidence="7" id="KW-1015">Disulfide bond</keyword>
<evidence type="ECO:0000256" key="5">
    <source>
        <dbReference type="ARBA" id="ARBA00022729"/>
    </source>
</evidence>
<dbReference type="EMBL" id="JANIIK010000116">
    <property type="protein sequence ID" value="KAJ3587750.1"/>
    <property type="molecule type" value="Genomic_DNA"/>
</dbReference>
<feature type="domain" description="Kazal-like" evidence="10">
    <location>
        <begin position="86"/>
        <end position="143"/>
    </location>
</feature>
<feature type="region of interest" description="Disordered" evidence="9">
    <location>
        <begin position="1"/>
        <end position="20"/>
    </location>
</feature>
<dbReference type="Pfam" id="PF00050">
    <property type="entry name" value="Kazal_1"/>
    <property type="match status" value="1"/>
</dbReference>
<reference evidence="11" key="1">
    <citation type="submission" date="2022-07" db="EMBL/GenBank/DDBJ databases">
        <title>Chromosome-level genome of Muraenolepis orangiensis.</title>
        <authorList>
            <person name="Kim J."/>
        </authorList>
    </citation>
    <scope>NUCLEOTIDE SEQUENCE</scope>
    <source>
        <strain evidence="11">KU_S4_2022</strain>
        <tissue evidence="11">Muscle</tissue>
    </source>
</reference>
<gene>
    <name evidence="11" type="ORF">NHX12_011347</name>
</gene>
<keyword evidence="8" id="KW-0325">Glycoprotein</keyword>
<evidence type="ECO:0000256" key="8">
    <source>
        <dbReference type="ARBA" id="ARBA00023180"/>
    </source>
</evidence>
<evidence type="ECO:0000256" key="1">
    <source>
        <dbReference type="ARBA" id="ARBA00004498"/>
    </source>
</evidence>
<evidence type="ECO:0000259" key="10">
    <source>
        <dbReference type="PROSITE" id="PS51465"/>
    </source>
</evidence>
<evidence type="ECO:0000256" key="7">
    <source>
        <dbReference type="ARBA" id="ARBA00023157"/>
    </source>
</evidence>
<dbReference type="InterPro" id="IPR036058">
    <property type="entry name" value="Kazal_dom_sf"/>
</dbReference>
<dbReference type="InterPro" id="IPR003645">
    <property type="entry name" value="Fol_N"/>
</dbReference>
<dbReference type="AlphaFoldDB" id="A0A9Q0DIQ8"/>
<dbReference type="InterPro" id="IPR001999">
    <property type="entry name" value="Osteonectin_CS"/>
</dbReference>
<dbReference type="GO" id="GO:0005615">
    <property type="term" value="C:extracellular space"/>
    <property type="evidence" value="ECO:0007669"/>
    <property type="project" value="InterPro"/>
</dbReference>
<dbReference type="PROSITE" id="PS00613">
    <property type="entry name" value="OSTEONECTIN_2"/>
    <property type="match status" value="1"/>
</dbReference>
<dbReference type="OrthoDB" id="9972865at2759"/>
<keyword evidence="6" id="KW-0106">Calcium</keyword>
<dbReference type="PROSITE" id="PS51465">
    <property type="entry name" value="KAZAL_2"/>
    <property type="match status" value="1"/>
</dbReference>
<dbReference type="InterPro" id="IPR015369">
    <property type="entry name" value="Follistatin/Osteonectin_EGF"/>
</dbReference>
<evidence type="ECO:0000256" key="4">
    <source>
        <dbReference type="ARBA" id="ARBA00022530"/>
    </source>
</evidence>
<dbReference type="Gene3D" id="1.10.238.10">
    <property type="entry name" value="EF-hand"/>
    <property type="match status" value="1"/>
</dbReference>
<keyword evidence="12" id="KW-1185">Reference proteome</keyword>
<dbReference type="FunFam" id="3.30.60.30:FF:000004">
    <property type="entry name" value="SPARC isoform 1"/>
    <property type="match status" value="1"/>
</dbReference>
<comment type="similarity">
    <text evidence="2">Belongs to the SPARC family.</text>
</comment>
<dbReference type="Proteomes" id="UP001148018">
    <property type="component" value="Unassembled WGS sequence"/>
</dbReference>
<accession>A0A9Q0DIQ8</accession>
<proteinExistence type="inferred from homology"/>
<dbReference type="PANTHER" id="PTHR13866">
    <property type="entry name" value="SPARC OSTEONECTIN"/>
    <property type="match status" value="1"/>
</dbReference>
<keyword evidence="3" id="KW-0964">Secreted</keyword>
<organism evidence="11 12">
    <name type="scientific">Muraenolepis orangiensis</name>
    <name type="common">Patagonian moray cod</name>
    <dbReference type="NCBI Taxonomy" id="630683"/>
    <lineage>
        <taxon>Eukaryota</taxon>
        <taxon>Metazoa</taxon>
        <taxon>Chordata</taxon>
        <taxon>Craniata</taxon>
        <taxon>Vertebrata</taxon>
        <taxon>Euteleostomi</taxon>
        <taxon>Actinopterygii</taxon>
        <taxon>Neopterygii</taxon>
        <taxon>Teleostei</taxon>
        <taxon>Neoteleostei</taxon>
        <taxon>Acanthomorphata</taxon>
        <taxon>Zeiogadaria</taxon>
        <taxon>Gadariae</taxon>
        <taxon>Gadiformes</taxon>
        <taxon>Muraenolepidoidei</taxon>
        <taxon>Muraenolepididae</taxon>
        <taxon>Muraenolepis</taxon>
    </lineage>
</organism>
<comment type="caution">
    <text evidence="11">The sequence shown here is derived from an EMBL/GenBank/DDBJ whole genome shotgun (WGS) entry which is preliminary data.</text>
</comment>
<dbReference type="InterPro" id="IPR002350">
    <property type="entry name" value="Kazal_dom"/>
</dbReference>
<protein>
    <recommendedName>
        <fullName evidence="10">Kazal-like domain-containing protein</fullName>
    </recommendedName>
</protein>
<evidence type="ECO:0000313" key="11">
    <source>
        <dbReference type="EMBL" id="KAJ3587750.1"/>
    </source>
</evidence>
<dbReference type="SUPFAM" id="SSF47473">
    <property type="entry name" value="EF-hand"/>
    <property type="match status" value="1"/>
</dbReference>
<dbReference type="InterPro" id="IPR011992">
    <property type="entry name" value="EF-hand-dom_pair"/>
</dbReference>
<dbReference type="SUPFAM" id="SSF100895">
    <property type="entry name" value="Kazal-type serine protease inhibitors"/>
    <property type="match status" value="1"/>
</dbReference>
<dbReference type="SMART" id="SM00274">
    <property type="entry name" value="FOLN"/>
    <property type="match status" value="1"/>
</dbReference>
<evidence type="ECO:0000256" key="9">
    <source>
        <dbReference type="SAM" id="MobiDB-lite"/>
    </source>
</evidence>
<dbReference type="Pfam" id="PF10591">
    <property type="entry name" value="SPARC_Ca_bdg"/>
    <property type="match status" value="1"/>
</dbReference>
<evidence type="ECO:0000313" key="12">
    <source>
        <dbReference type="Proteomes" id="UP001148018"/>
    </source>
</evidence>
<dbReference type="PANTHER" id="PTHR13866:SF14">
    <property type="entry name" value="BM-40"/>
    <property type="match status" value="1"/>
</dbReference>
<dbReference type="Gene3D" id="3.30.60.30">
    <property type="match status" value="1"/>
</dbReference>
<evidence type="ECO:0000256" key="6">
    <source>
        <dbReference type="ARBA" id="ARBA00022837"/>
    </source>
</evidence>
<sequence>MGVRAWWSSTMNPPDFKDEGLDRLRPVPGWPRHGCSYRGGAHHGGGIHGGGDGRRGGSRRGDPCLNHHCKKGKVCEADEDNSPMCVCQDPSTCTPATGDFEHVCGTDNKTYDSSCHFFATKCALEGTKKGHKLHLDYIGPCKFLETCVDLELSEFPLRMRDWLKNVLVTLFERDEDNNLLTEKQKVRVQKIFENVKRLDAGEHSLDLLAHDFEKNYNMYIFPRTWTRTWFCKCALAVERQLLVHQ</sequence>
<keyword evidence="4" id="KW-0272">Extracellular matrix</keyword>
<dbReference type="GO" id="GO:0005518">
    <property type="term" value="F:collagen binding"/>
    <property type="evidence" value="ECO:0007669"/>
    <property type="project" value="TreeGrafter"/>
</dbReference>
<dbReference type="GO" id="GO:0005509">
    <property type="term" value="F:calcium ion binding"/>
    <property type="evidence" value="ECO:0007669"/>
    <property type="project" value="InterPro"/>
</dbReference>
<name>A0A9Q0DIQ8_9TELE</name>
<dbReference type="SUPFAM" id="SSF57196">
    <property type="entry name" value="EGF/Laminin"/>
    <property type="match status" value="1"/>
</dbReference>
<evidence type="ECO:0000256" key="3">
    <source>
        <dbReference type="ARBA" id="ARBA00022525"/>
    </source>
</evidence>
<evidence type="ECO:0000256" key="2">
    <source>
        <dbReference type="ARBA" id="ARBA00006404"/>
    </source>
</evidence>
<dbReference type="Pfam" id="PF09289">
    <property type="entry name" value="FOLN"/>
    <property type="match status" value="1"/>
</dbReference>
<dbReference type="SMART" id="SM00280">
    <property type="entry name" value="KAZAL"/>
    <property type="match status" value="1"/>
</dbReference>
<dbReference type="InterPro" id="IPR019577">
    <property type="entry name" value="SPARC/Testican_Ca-bd-dom"/>
</dbReference>
<comment type="subcellular location">
    <subcellularLocation>
        <location evidence="1">Secreted</location>
        <location evidence="1">Extracellular space</location>
        <location evidence="1">Extracellular matrix</location>
    </subcellularLocation>
</comment>